<dbReference type="RefSeq" id="WP_120707355.1">
    <property type="nucleotide sequence ID" value="NZ_CP032695.1"/>
</dbReference>
<dbReference type="Proteomes" id="UP000282195">
    <property type="component" value="Plasmid pRCCGE525c"/>
</dbReference>
<dbReference type="OrthoDB" id="2664633at2"/>
<organism evidence="1 2">
    <name type="scientific">Rhizobium jaguaris</name>
    <dbReference type="NCBI Taxonomy" id="1312183"/>
    <lineage>
        <taxon>Bacteria</taxon>
        <taxon>Pseudomonadati</taxon>
        <taxon>Pseudomonadota</taxon>
        <taxon>Alphaproteobacteria</taxon>
        <taxon>Hyphomicrobiales</taxon>
        <taxon>Rhizobiaceae</taxon>
        <taxon>Rhizobium/Agrobacterium group</taxon>
        <taxon>Rhizobium</taxon>
    </lineage>
</organism>
<keyword evidence="1" id="KW-0614">Plasmid</keyword>
<protein>
    <submittedName>
        <fullName evidence="1">Uncharacterized protein</fullName>
    </submittedName>
</protein>
<dbReference type="EMBL" id="CP032695">
    <property type="protein sequence ID" value="AYG62439.1"/>
    <property type="molecule type" value="Genomic_DNA"/>
</dbReference>
<dbReference type="GO" id="GO:0003824">
    <property type="term" value="F:catalytic activity"/>
    <property type="evidence" value="ECO:0007669"/>
    <property type="project" value="UniProtKB-ARBA"/>
</dbReference>
<name>A0A387FUT7_9HYPH</name>
<dbReference type="InterPro" id="IPR025157">
    <property type="entry name" value="Hemagglutinin_rpt"/>
</dbReference>
<keyword evidence="2" id="KW-1185">Reference proteome</keyword>
<evidence type="ECO:0000313" key="2">
    <source>
        <dbReference type="Proteomes" id="UP000282195"/>
    </source>
</evidence>
<geneLocation type="plasmid" evidence="2">
    <name>prccge525c</name>
</geneLocation>
<evidence type="ECO:0000313" key="1">
    <source>
        <dbReference type="EMBL" id="AYG62439.1"/>
    </source>
</evidence>
<dbReference type="KEGG" id="rjg:CCGE525_27055"/>
<sequence>MTLAGAVLSGGTVKVDAAKGIVIESRQDIASYDEKTQSASLSVGPGAKGSVVSGGYNQGTITGDYANVSQQSGIFAGSGGYQVTTDGTIELVGGFIGSTADPANNDLTASQILYSNIDNSMSASSTSYGVSLIGPGIPIPVVAQPAKQSDSGTTLATITPGNWNLTNQQQDLSGLNTDASKANAQVDPFNIDKLRAQQQSAAALS</sequence>
<reference evidence="1 2" key="1">
    <citation type="submission" date="2018-10" db="EMBL/GenBank/DDBJ databases">
        <title>Rhizobium etli, R. leguminosarum and a new Rhizobium genospecies from Phaseolus dumosus.</title>
        <authorList>
            <person name="Ramirez-Puebla S.T."/>
            <person name="Rogel-Hernandez M.A."/>
            <person name="Guerrero G."/>
            <person name="Ormeno-Orrillo E."/>
            <person name="Martinez-Romero J.C."/>
            <person name="Negrete-Yankelevich S."/>
            <person name="Martinez-Romero E."/>
        </authorList>
    </citation>
    <scope>NUCLEOTIDE SEQUENCE [LARGE SCALE GENOMIC DNA]</scope>
    <source>
        <strain evidence="1 2">CCGE525</strain>
        <plasmid evidence="2">prccge525c</plasmid>
    </source>
</reference>
<accession>A0A387FUT7</accession>
<dbReference type="Pfam" id="PF13332">
    <property type="entry name" value="Fil_haemagg_2"/>
    <property type="match status" value="1"/>
</dbReference>
<dbReference type="AlphaFoldDB" id="A0A387FUT7"/>
<gene>
    <name evidence="1" type="ORF">CCGE525_27055</name>
</gene>
<proteinExistence type="predicted"/>